<evidence type="ECO:0000313" key="2">
    <source>
        <dbReference type="EMBL" id="MBZ2386323.1"/>
    </source>
</evidence>
<protein>
    <submittedName>
        <fullName evidence="2">Uncharacterized protein</fullName>
    </submittedName>
</protein>
<sequence>MFDYKENDFNSCKMIFTQLGAAVGAYSSLVLKDNIILVFLACLGFGYLVGHILDKKKIC</sequence>
<dbReference type="Proteomes" id="UP000734271">
    <property type="component" value="Unassembled WGS sequence"/>
</dbReference>
<proteinExistence type="predicted"/>
<keyword evidence="1" id="KW-0812">Transmembrane</keyword>
<dbReference type="RefSeq" id="WP_223418272.1">
    <property type="nucleotide sequence ID" value="NZ_JAIPME010000002.1"/>
</dbReference>
<keyword evidence="1" id="KW-0472">Membrane</keyword>
<evidence type="ECO:0000256" key="1">
    <source>
        <dbReference type="SAM" id="Phobius"/>
    </source>
</evidence>
<accession>A0ABS7SXR1</accession>
<organism evidence="2 3">
    <name type="scientific">Anaerococcus murdochii</name>
    <dbReference type="NCBI Taxonomy" id="411577"/>
    <lineage>
        <taxon>Bacteria</taxon>
        <taxon>Bacillati</taxon>
        <taxon>Bacillota</taxon>
        <taxon>Tissierellia</taxon>
        <taxon>Tissierellales</taxon>
        <taxon>Peptoniphilaceae</taxon>
        <taxon>Anaerococcus</taxon>
    </lineage>
</organism>
<comment type="caution">
    <text evidence="2">The sequence shown here is derived from an EMBL/GenBank/DDBJ whole genome shotgun (WGS) entry which is preliminary data.</text>
</comment>
<feature type="transmembrane region" description="Helical" evidence="1">
    <location>
        <begin position="35"/>
        <end position="53"/>
    </location>
</feature>
<gene>
    <name evidence="2" type="ORF">K8P03_03280</name>
</gene>
<keyword evidence="1" id="KW-1133">Transmembrane helix</keyword>
<keyword evidence="3" id="KW-1185">Reference proteome</keyword>
<evidence type="ECO:0000313" key="3">
    <source>
        <dbReference type="Proteomes" id="UP000734271"/>
    </source>
</evidence>
<name>A0ABS7SXR1_9FIRM</name>
<dbReference type="EMBL" id="JAIPME010000002">
    <property type="protein sequence ID" value="MBZ2386323.1"/>
    <property type="molecule type" value="Genomic_DNA"/>
</dbReference>
<reference evidence="2 3" key="1">
    <citation type="submission" date="2021-08" db="EMBL/GenBank/DDBJ databases">
        <title>FDA dAtabase for Regulatory Grade micrObial Sequences (FDA-ARGOS): Supporting development and validation of Infectious Disease Dx tests.</title>
        <authorList>
            <person name="Sproer C."/>
            <person name="Gronow S."/>
            <person name="Severitt S."/>
            <person name="Schroder I."/>
            <person name="Tallon L."/>
            <person name="Sadzewicz L."/>
            <person name="Zhao X."/>
            <person name="Boylan J."/>
            <person name="Ott S."/>
            <person name="Bowen H."/>
            <person name="Vavikolanu K."/>
            <person name="Hazen T."/>
            <person name="Aluvathingal J."/>
            <person name="Nadendla S."/>
            <person name="Lowell S."/>
            <person name="Myers T."/>
            <person name="Yan Y."/>
            <person name="Sichtig H."/>
        </authorList>
    </citation>
    <scope>NUCLEOTIDE SEQUENCE [LARGE SCALE GENOMIC DNA]</scope>
    <source>
        <strain evidence="2 3">FDAARGOS_1460</strain>
    </source>
</reference>